<dbReference type="InterPro" id="IPR013493">
    <property type="entry name" value="CHP02677"/>
</dbReference>
<evidence type="ECO:0000313" key="1">
    <source>
        <dbReference type="EMBL" id="HIU13927.1"/>
    </source>
</evidence>
<gene>
    <name evidence="1" type="ORF">IAD15_07660</name>
</gene>
<protein>
    <submittedName>
        <fullName evidence="1">TIGR02677 family protein</fullName>
    </submittedName>
</protein>
<name>A0A9D1HQ78_9FIRM</name>
<reference evidence="1" key="2">
    <citation type="journal article" date="2021" name="PeerJ">
        <title>Extensive microbial diversity within the chicken gut microbiome revealed by metagenomics and culture.</title>
        <authorList>
            <person name="Gilroy R."/>
            <person name="Ravi A."/>
            <person name="Getino M."/>
            <person name="Pursley I."/>
            <person name="Horton D.L."/>
            <person name="Alikhan N.F."/>
            <person name="Baker D."/>
            <person name="Gharbi K."/>
            <person name="Hall N."/>
            <person name="Watson M."/>
            <person name="Adriaenssens E.M."/>
            <person name="Foster-Nyarko E."/>
            <person name="Jarju S."/>
            <person name="Secka A."/>
            <person name="Antonio M."/>
            <person name="Oren A."/>
            <person name="Chaudhuri R.R."/>
            <person name="La Ragione R."/>
            <person name="Hildebrand F."/>
            <person name="Pallen M.J."/>
        </authorList>
    </citation>
    <scope>NUCLEOTIDE SEQUENCE</scope>
    <source>
        <strain evidence="1">CHK195-11698</strain>
    </source>
</reference>
<evidence type="ECO:0000313" key="2">
    <source>
        <dbReference type="Proteomes" id="UP000824175"/>
    </source>
</evidence>
<sequence>MRANEKLLRPVYEVNYLRAENVARYRLIIRYFFTEYEKIHYWLHKEDVYAMMMQYEEMAGYTMEQCQQDLQSLVEWGNLIAIQDSQKVKTIEDFKNRQYRYQLSEYTVEIERMTLRLENLGIEGASLEPTLLEKLLASLKDLNSLDLSNEAQVHQWLNTLMSDFIRLNQNYQDYIKTLNSAKAEELMKTTAFLFFKDKLINYLRTFVMAMQKTGTLIALALEEIDDQRILEVLKQATAYEFSIPRIDVELQKEVIYENYLGKWQSMYQWFIGEGEQSEMDRLNDITNDIIRKMTRYAAQIIEMSNRGSNRKEQYYHLADIFMKCRDLNEAHCLSAYVFGVADCLHLDHIRPRTTDNIHQGVYDDLPRYLKFDPHSRMARNKTIRKPAKDYTLEKRMKQFEIQAEQEKQKRRMAELIHDQRIDFRYLPLLDTMTRRTLLEWLAKGLEENNAISRTEDGSMYTISKEFADEMCVVHCEDGDFIMPGFQIVFLKEASGDE</sequence>
<dbReference type="EMBL" id="DVMJ01000064">
    <property type="protein sequence ID" value="HIU13927.1"/>
    <property type="molecule type" value="Genomic_DNA"/>
</dbReference>
<dbReference type="AlphaFoldDB" id="A0A9D1HQ78"/>
<proteinExistence type="predicted"/>
<dbReference type="Proteomes" id="UP000824175">
    <property type="component" value="Unassembled WGS sequence"/>
</dbReference>
<organism evidence="1 2">
    <name type="scientific">Candidatus Fimiplasma intestinipullorum</name>
    <dbReference type="NCBI Taxonomy" id="2840825"/>
    <lineage>
        <taxon>Bacteria</taxon>
        <taxon>Bacillati</taxon>
        <taxon>Bacillota</taxon>
        <taxon>Clostridia</taxon>
        <taxon>Eubacteriales</taxon>
        <taxon>Candidatus Fimiplasma</taxon>
    </lineage>
</organism>
<dbReference type="NCBIfam" id="TIGR02677">
    <property type="entry name" value="TIGR02677 family protein"/>
    <property type="match status" value="1"/>
</dbReference>
<accession>A0A9D1HQ78</accession>
<reference evidence="1" key="1">
    <citation type="submission" date="2020-10" db="EMBL/GenBank/DDBJ databases">
        <authorList>
            <person name="Gilroy R."/>
        </authorList>
    </citation>
    <scope>NUCLEOTIDE SEQUENCE</scope>
    <source>
        <strain evidence="1">CHK195-11698</strain>
    </source>
</reference>
<dbReference type="Pfam" id="PF09660">
    <property type="entry name" value="DUF2397"/>
    <property type="match status" value="1"/>
</dbReference>
<comment type="caution">
    <text evidence="1">The sequence shown here is derived from an EMBL/GenBank/DDBJ whole genome shotgun (WGS) entry which is preliminary data.</text>
</comment>